<evidence type="ECO:0000313" key="2">
    <source>
        <dbReference type="Proteomes" id="UP001241056"/>
    </source>
</evidence>
<protein>
    <submittedName>
        <fullName evidence="1">Uncharacterized protein</fullName>
    </submittedName>
</protein>
<proteinExistence type="predicted"/>
<reference evidence="1 2" key="1">
    <citation type="submission" date="2023-06" db="EMBL/GenBank/DDBJ databases">
        <title>Thiopseudomonas sp. CY1220 draft genome sequence.</title>
        <authorList>
            <person name="Zhao G."/>
            <person name="An M."/>
        </authorList>
    </citation>
    <scope>NUCLEOTIDE SEQUENCE [LARGE SCALE GENOMIC DNA]</scope>
    <source>
        <strain evidence="1 2">CY1220</strain>
    </source>
</reference>
<accession>A0ABT7SQH2</accession>
<gene>
    <name evidence="1" type="ORF">QEZ41_09095</name>
</gene>
<comment type="caution">
    <text evidence="1">The sequence shown here is derived from an EMBL/GenBank/DDBJ whole genome shotgun (WGS) entry which is preliminary data.</text>
</comment>
<dbReference type="PANTHER" id="PTHR39431">
    <property type="entry name" value="FRPA/C-RELATED PROTEIN"/>
    <property type="match status" value="1"/>
</dbReference>
<sequence length="382" mass="40988">MHIVASSNLNIQTEQQLVFGREVTESLRFNNGAQSIHYQRHEKQLFASAEQMQVSSEPKPALSKAALDSYAKSISPAESRSASLANTPQSESALADFAPDEADVEKLRMLLAALARLNGDFSAYQEMLVKFSQNELADFSSNPAPVNASVGAAAVSAPPNNAAPSLSYDYHVTQWQQQELKVHSSGSLTTADGRTIDFNFAMHMQHTQASHESVSIRAGAALKDPLVINYAASSAQLSSQQMQFDLDANGRKESLAMLGNGSAYLALDKNGNGRIDDGRELFGALSGDGFADLARYDDDGNGFIDSADAVFKDLKLWLPDSQGKGRLLSLADAGIGALALQHAQGSFDLIANNELQGQVRSNGIFVFEDGRIGSMQQVDLVV</sequence>
<organism evidence="1 2">
    <name type="scientific">Thiopseudomonas acetoxidans</name>
    <dbReference type="NCBI Taxonomy" id="3041622"/>
    <lineage>
        <taxon>Bacteria</taxon>
        <taxon>Pseudomonadati</taxon>
        <taxon>Pseudomonadota</taxon>
        <taxon>Gammaproteobacteria</taxon>
        <taxon>Pseudomonadales</taxon>
        <taxon>Pseudomonadaceae</taxon>
        <taxon>Thiopseudomonas</taxon>
    </lineage>
</organism>
<dbReference type="PANTHER" id="PTHR39431:SF1">
    <property type="entry name" value="FRPA_C-RELATED PROTEIN"/>
    <property type="match status" value="1"/>
</dbReference>
<evidence type="ECO:0000313" key="1">
    <source>
        <dbReference type="EMBL" id="MDM7858426.1"/>
    </source>
</evidence>
<dbReference type="Proteomes" id="UP001241056">
    <property type="component" value="Unassembled WGS sequence"/>
</dbReference>
<dbReference type="RefSeq" id="WP_289411132.1">
    <property type="nucleotide sequence ID" value="NZ_JAUCDY010000011.1"/>
</dbReference>
<dbReference type="EMBL" id="JAUCDY010000011">
    <property type="protein sequence ID" value="MDM7858426.1"/>
    <property type="molecule type" value="Genomic_DNA"/>
</dbReference>
<keyword evidence="2" id="KW-1185">Reference proteome</keyword>
<name>A0ABT7SQH2_9GAMM</name>